<comment type="function">
    <text evidence="7">Catalyzes the formation of 4-diphosphocytidyl-2-C-methyl-D-erythritol from CTP and 2-C-methyl-D-erythritol 4-phosphate (MEP).</text>
</comment>
<dbReference type="GO" id="GO:0050518">
    <property type="term" value="F:2-C-methyl-D-erythritol 4-phosphate cytidylyltransferase activity"/>
    <property type="evidence" value="ECO:0007669"/>
    <property type="project" value="UniProtKB-UniRule"/>
</dbReference>
<comment type="catalytic activity">
    <reaction evidence="1 7">
        <text>2-C-methyl-D-erythritol 4-phosphate + CTP + H(+) = 4-CDP-2-C-methyl-D-erythritol + diphosphate</text>
        <dbReference type="Rhea" id="RHEA:13429"/>
        <dbReference type="ChEBI" id="CHEBI:15378"/>
        <dbReference type="ChEBI" id="CHEBI:33019"/>
        <dbReference type="ChEBI" id="CHEBI:37563"/>
        <dbReference type="ChEBI" id="CHEBI:57823"/>
        <dbReference type="ChEBI" id="CHEBI:58262"/>
        <dbReference type="EC" id="2.7.7.60"/>
    </reaction>
</comment>
<dbReference type="FunFam" id="3.90.550.10:FF:000003">
    <property type="entry name" value="2-C-methyl-D-erythritol 4-phosphate cytidylyltransferase"/>
    <property type="match status" value="1"/>
</dbReference>
<proteinExistence type="inferred from homology"/>
<dbReference type="InterPro" id="IPR034683">
    <property type="entry name" value="IspD/TarI"/>
</dbReference>
<gene>
    <name evidence="7" type="primary">ispD</name>
    <name evidence="8" type="ORF">HMPREF1863_01551</name>
</gene>
<keyword evidence="6 7" id="KW-0414">Isoprene biosynthesis</keyword>
<dbReference type="InterPro" id="IPR001228">
    <property type="entry name" value="IspD"/>
</dbReference>
<keyword evidence="5 7" id="KW-0548">Nucleotidyltransferase</keyword>
<feature type="site" description="Positions MEP for the nucleophilic attack" evidence="7">
    <location>
        <position position="157"/>
    </location>
</feature>
<dbReference type="InterPro" id="IPR018294">
    <property type="entry name" value="ISPD_synthase_CS"/>
</dbReference>
<keyword evidence="9" id="KW-1185">Reference proteome</keyword>
<dbReference type="PROSITE" id="PS01295">
    <property type="entry name" value="ISPD"/>
    <property type="match status" value="1"/>
</dbReference>
<feature type="site" description="Transition state stabilizer" evidence="7">
    <location>
        <position position="18"/>
    </location>
</feature>
<evidence type="ECO:0000256" key="6">
    <source>
        <dbReference type="ARBA" id="ARBA00023229"/>
    </source>
</evidence>
<comment type="pathway">
    <text evidence="2 7">Isoprenoid biosynthesis; isopentenyl diphosphate biosynthesis via DXP pathway; isopentenyl diphosphate from 1-deoxy-D-xylulose 5-phosphate: step 2/6.</text>
</comment>
<dbReference type="NCBIfam" id="TIGR00453">
    <property type="entry name" value="ispD"/>
    <property type="match status" value="1"/>
</dbReference>
<dbReference type="PATRIC" id="fig|755172.3.peg.1511"/>
<dbReference type="GO" id="GO:0019288">
    <property type="term" value="P:isopentenyl diphosphate biosynthetic process, methylerythritol 4-phosphate pathway"/>
    <property type="evidence" value="ECO:0007669"/>
    <property type="project" value="UniProtKB-UniRule"/>
</dbReference>
<accession>A0A134ABE7</accession>
<reference evidence="9" key="1">
    <citation type="submission" date="2016-01" db="EMBL/GenBank/DDBJ databases">
        <authorList>
            <person name="Mitreva M."/>
            <person name="Pepin K.H."/>
            <person name="Mihindukulasuriya K.A."/>
            <person name="Fulton R."/>
            <person name="Fronick C."/>
            <person name="O'Laughlin M."/>
            <person name="Miner T."/>
            <person name="Herter B."/>
            <person name="Rosa B.A."/>
            <person name="Cordes M."/>
            <person name="Tomlinson C."/>
            <person name="Wollam A."/>
            <person name="Palsikar V.B."/>
            <person name="Mardis E.R."/>
            <person name="Wilson R.K."/>
        </authorList>
    </citation>
    <scope>NUCLEOTIDE SEQUENCE [LARGE SCALE GENOMIC DNA]</scope>
    <source>
        <strain evidence="9">DNF00729</strain>
    </source>
</reference>
<dbReference type="Gene3D" id="3.90.550.10">
    <property type="entry name" value="Spore Coat Polysaccharide Biosynthesis Protein SpsA, Chain A"/>
    <property type="match status" value="1"/>
</dbReference>
<dbReference type="OrthoDB" id="9806837at2"/>
<dbReference type="EC" id="2.7.7.60" evidence="7"/>
<dbReference type="InterPro" id="IPR050088">
    <property type="entry name" value="IspD/TarI_cytidylyltransf_bact"/>
</dbReference>
<dbReference type="InterPro" id="IPR029044">
    <property type="entry name" value="Nucleotide-diphossugar_trans"/>
</dbReference>
<comment type="caution">
    <text evidence="8">The sequence shown here is derived from an EMBL/GenBank/DDBJ whole genome shotgun (WGS) entry which is preliminary data.</text>
</comment>
<evidence type="ECO:0000256" key="5">
    <source>
        <dbReference type="ARBA" id="ARBA00022695"/>
    </source>
</evidence>
<comment type="similarity">
    <text evidence="3 7">Belongs to the IspD/TarI cytidylyltransferase family. IspD subfamily.</text>
</comment>
<evidence type="ECO:0000313" key="9">
    <source>
        <dbReference type="Proteomes" id="UP000070442"/>
    </source>
</evidence>
<dbReference type="AlphaFoldDB" id="A0A134ABE7"/>
<dbReference type="RefSeq" id="WP_068369195.1">
    <property type="nucleotide sequence ID" value="NZ_CAIJCT010000010.1"/>
</dbReference>
<dbReference type="Proteomes" id="UP000070442">
    <property type="component" value="Unassembled WGS sequence"/>
</dbReference>
<evidence type="ECO:0000256" key="3">
    <source>
        <dbReference type="ARBA" id="ARBA00009789"/>
    </source>
</evidence>
<protein>
    <recommendedName>
        <fullName evidence="7">2-C-methyl-D-erythritol 4-phosphate cytidylyltransferase</fullName>
        <ecNumber evidence="7">2.7.7.60</ecNumber>
    </recommendedName>
    <alternativeName>
        <fullName evidence="7">4-diphosphocytidyl-2C-methyl-D-erythritol synthase</fullName>
    </alternativeName>
    <alternativeName>
        <fullName evidence="7">MEP cytidylyltransferase</fullName>
        <shortName evidence="7">MCT</shortName>
    </alternativeName>
</protein>
<evidence type="ECO:0000256" key="2">
    <source>
        <dbReference type="ARBA" id="ARBA00004787"/>
    </source>
</evidence>
<dbReference type="Pfam" id="PF01128">
    <property type="entry name" value="IspD"/>
    <property type="match status" value="1"/>
</dbReference>
<keyword evidence="4 7" id="KW-0808">Transferase</keyword>
<dbReference type="PANTHER" id="PTHR32125:SF4">
    <property type="entry name" value="2-C-METHYL-D-ERYTHRITOL 4-PHOSPHATE CYTIDYLYLTRANSFERASE, CHLOROPLASTIC"/>
    <property type="match status" value="1"/>
</dbReference>
<evidence type="ECO:0000313" key="8">
    <source>
        <dbReference type="EMBL" id="KXB65043.1"/>
    </source>
</evidence>
<dbReference type="CDD" id="cd02516">
    <property type="entry name" value="CDP-ME_synthetase"/>
    <property type="match status" value="1"/>
</dbReference>
<evidence type="ECO:0000256" key="7">
    <source>
        <dbReference type="HAMAP-Rule" id="MF_00108"/>
    </source>
</evidence>
<dbReference type="UniPathway" id="UPA00056">
    <property type="reaction ID" value="UER00093"/>
</dbReference>
<dbReference type="EMBL" id="LSDG01000045">
    <property type="protein sequence ID" value="KXB65043.1"/>
    <property type="molecule type" value="Genomic_DNA"/>
</dbReference>
<dbReference type="PANTHER" id="PTHR32125">
    <property type="entry name" value="2-C-METHYL-D-ERYTHRITOL 4-PHOSPHATE CYTIDYLYLTRANSFERASE, CHLOROPLASTIC"/>
    <property type="match status" value="1"/>
</dbReference>
<sequence>MNSEKVCVLIAAAGMGKRMRISQNKQYLPIHGKPMIRHTIEIFDGLSEIDKIILLIRSGEEEMMRTILKTMELHHEVSIVLGGDERQDSIWEGLRYLENFDGIILTHDGARPFVTEREILSVIEGARTSGACCLMTPMKDTVKISEDGDWAQFTPDRSKLFAIQTPQGFHKEVLISAYKQAYEEGYYGTDDCSLVEKTGKKVRLIRGSYKNIKITTPEDLIFADAIYSDRMEE</sequence>
<evidence type="ECO:0000256" key="4">
    <source>
        <dbReference type="ARBA" id="ARBA00022679"/>
    </source>
</evidence>
<dbReference type="HAMAP" id="MF_00108">
    <property type="entry name" value="IspD"/>
    <property type="match status" value="1"/>
</dbReference>
<evidence type="ECO:0000256" key="1">
    <source>
        <dbReference type="ARBA" id="ARBA00001282"/>
    </source>
</evidence>
<dbReference type="STRING" id="755172.HMPREF1863_01551"/>
<feature type="site" description="Positions MEP for the nucleophilic attack" evidence="7">
    <location>
        <position position="213"/>
    </location>
</feature>
<dbReference type="SUPFAM" id="SSF53448">
    <property type="entry name" value="Nucleotide-diphospho-sugar transferases"/>
    <property type="match status" value="1"/>
</dbReference>
<name>A0A134ABE7_9FIRM</name>
<feature type="site" description="Transition state stabilizer" evidence="7">
    <location>
        <position position="25"/>
    </location>
</feature>
<organism evidence="8 9">
    <name type="scientific">Aedoeadaptatus coxii</name>
    <dbReference type="NCBI Taxonomy" id="755172"/>
    <lineage>
        <taxon>Bacteria</taxon>
        <taxon>Bacillati</taxon>
        <taxon>Bacillota</taxon>
        <taxon>Tissierellia</taxon>
        <taxon>Tissierellales</taxon>
        <taxon>Peptoniphilaceae</taxon>
        <taxon>Aedoeadaptatus</taxon>
    </lineage>
</organism>